<organism evidence="2 3">
    <name type="scientific">Trichobilharzia regenti</name>
    <name type="common">Nasal bird schistosome</name>
    <dbReference type="NCBI Taxonomy" id="157069"/>
    <lineage>
        <taxon>Eukaryota</taxon>
        <taxon>Metazoa</taxon>
        <taxon>Spiralia</taxon>
        <taxon>Lophotrochozoa</taxon>
        <taxon>Platyhelminthes</taxon>
        <taxon>Trematoda</taxon>
        <taxon>Digenea</taxon>
        <taxon>Strigeidida</taxon>
        <taxon>Schistosomatoidea</taxon>
        <taxon>Schistosomatidae</taxon>
        <taxon>Trichobilharzia</taxon>
    </lineage>
</organism>
<protein>
    <submittedName>
        <fullName evidence="3">Leydig cell tumor 10 kDa protein homolog</fullName>
    </submittedName>
</protein>
<accession>A0A183VVL4</accession>
<evidence type="ECO:0000313" key="3">
    <source>
        <dbReference type="WBParaSite" id="TREG1_124850.1"/>
    </source>
</evidence>
<dbReference type="InterPro" id="IPR019034">
    <property type="entry name" value="UPF0390"/>
</dbReference>
<proteinExistence type="predicted"/>
<evidence type="ECO:0000313" key="2">
    <source>
        <dbReference type="Proteomes" id="UP000050795"/>
    </source>
</evidence>
<dbReference type="WBParaSite" id="TREG1_124850.1">
    <property type="protein sequence ID" value="TREG1_124850.1"/>
    <property type="gene ID" value="TREG1_124850"/>
</dbReference>
<reference evidence="3" key="2">
    <citation type="submission" date="2023-11" db="UniProtKB">
        <authorList>
            <consortium name="WormBaseParasite"/>
        </authorList>
    </citation>
    <scope>IDENTIFICATION</scope>
</reference>
<dbReference type="AlphaFoldDB" id="A0A183VVL4"/>
<feature type="region of interest" description="Disordered" evidence="1">
    <location>
        <begin position="1"/>
        <end position="44"/>
    </location>
</feature>
<name>A0A183VVL4_TRIRE</name>
<keyword evidence="2" id="KW-1185">Reference proteome</keyword>
<evidence type="ECO:0000256" key="1">
    <source>
        <dbReference type="SAM" id="MobiDB-lite"/>
    </source>
</evidence>
<dbReference type="Proteomes" id="UP000050795">
    <property type="component" value="Unassembled WGS sequence"/>
</dbReference>
<dbReference type="OrthoDB" id="6261058at2759"/>
<sequence>MPQGKLKVKTTLPKGVKSGKSEKSLQKQSCKSLRKGTHDMKPKKAKLKEVHEMKKHIEKMLKKSIEKQAIEKVSACEPRSLSIIKE</sequence>
<dbReference type="Pfam" id="PF09495">
    <property type="entry name" value="DUF2462"/>
    <property type="match status" value="1"/>
</dbReference>
<reference evidence="2" key="1">
    <citation type="submission" date="2022-06" db="EMBL/GenBank/DDBJ databases">
        <authorList>
            <person name="Berger JAMES D."/>
            <person name="Berger JAMES D."/>
        </authorList>
    </citation>
    <scope>NUCLEOTIDE SEQUENCE [LARGE SCALE GENOMIC DNA]</scope>
</reference>